<feature type="domain" description="DUF7151" evidence="3">
    <location>
        <begin position="40"/>
        <end position="86"/>
    </location>
</feature>
<dbReference type="InterPro" id="IPR055575">
    <property type="entry name" value="DUF7151"/>
</dbReference>
<dbReference type="PANTHER" id="PTHR37957:SF1">
    <property type="entry name" value="PHYTASE-LIKE DOMAIN-CONTAINING PROTEIN"/>
    <property type="match status" value="1"/>
</dbReference>
<name>A0ABN0XY38_9ALTE</name>
<keyword evidence="1" id="KW-0732">Signal</keyword>
<dbReference type="SUPFAM" id="SSF101898">
    <property type="entry name" value="NHL repeat"/>
    <property type="match status" value="1"/>
</dbReference>
<dbReference type="Pfam" id="PF13449">
    <property type="entry name" value="Phytase-like"/>
    <property type="match status" value="1"/>
</dbReference>
<dbReference type="InterPro" id="IPR018247">
    <property type="entry name" value="EF_Hand_1_Ca_BS"/>
</dbReference>
<feature type="domain" description="Phytase-like" evidence="2">
    <location>
        <begin position="122"/>
        <end position="493"/>
    </location>
</feature>
<sequence length="531" mass="57171">MKKLVISGLSLAVMLALGGCDDGDDGAQGAAGEKGASGLNSLVVQTELAAGDTQCWMGGVRIDSGLDKDSNGTLESAEITDTSYVCQPDNFSAAGVTLPYSVLRNDLQNGAIPGSTFEIRNGGFGSDMDGHPTNPMQFYAITDRGPNANFTGEQGSGKMFPTPDYVPRIGLFEIQATGNIRLLKTILLKDRDGNPISGLPNTAALGGTGETPYDAQGNVIRINPDLPYDANTNPIKLDDYGLDSEGLVAMSDGSFWVSDEYGPHMVHYNADGVEIARINPFATDSRNLYSLPAEFGHRWANRGMEGLTITPDEKTLVGIMQSSLDNPTKHRTDLTRIVTINLESGAVSQYLYRQEKTQNSNSAIKALSDTSFLVLERDGAFYNTNPNAMKHVYKIDISQATDLESITGGELVQDAEVGLSLNGKSLEQLIDENRQDGNTDAGWQLLASHNIQPVVKSSLVVDMVAEVGYPHDKMEGLWVIDGQRLGVINDDDFATWSSNGVLEQKYLDSNQSQIDGNTLYIIDGLDLAPVQ</sequence>
<comment type="caution">
    <text evidence="4">The sequence shown here is derived from an EMBL/GenBank/DDBJ whole genome shotgun (WGS) entry which is preliminary data.</text>
</comment>
<keyword evidence="5" id="KW-1185">Reference proteome</keyword>
<dbReference type="Proteomes" id="UP001501757">
    <property type="component" value="Unassembled WGS sequence"/>
</dbReference>
<evidence type="ECO:0000259" key="3">
    <source>
        <dbReference type="Pfam" id="PF23657"/>
    </source>
</evidence>
<dbReference type="EMBL" id="BAAAEI010000031">
    <property type="protein sequence ID" value="GAA0375854.1"/>
    <property type="molecule type" value="Genomic_DNA"/>
</dbReference>
<evidence type="ECO:0000313" key="5">
    <source>
        <dbReference type="Proteomes" id="UP001501757"/>
    </source>
</evidence>
<evidence type="ECO:0008006" key="6">
    <source>
        <dbReference type="Google" id="ProtNLM"/>
    </source>
</evidence>
<accession>A0ABN0XY38</accession>
<evidence type="ECO:0000256" key="1">
    <source>
        <dbReference type="SAM" id="SignalP"/>
    </source>
</evidence>
<dbReference type="RefSeq" id="WP_343847625.1">
    <property type="nucleotide sequence ID" value="NZ_BAAAEI010000031.1"/>
</dbReference>
<evidence type="ECO:0000259" key="2">
    <source>
        <dbReference type="Pfam" id="PF13449"/>
    </source>
</evidence>
<dbReference type="Pfam" id="PF23657">
    <property type="entry name" value="DUF7151"/>
    <property type="match status" value="1"/>
</dbReference>
<organism evidence="4 5">
    <name type="scientific">Bowmanella denitrificans</name>
    <dbReference type="NCBI Taxonomy" id="366582"/>
    <lineage>
        <taxon>Bacteria</taxon>
        <taxon>Pseudomonadati</taxon>
        <taxon>Pseudomonadota</taxon>
        <taxon>Gammaproteobacteria</taxon>
        <taxon>Alteromonadales</taxon>
        <taxon>Alteromonadaceae</taxon>
        <taxon>Bowmanella</taxon>
    </lineage>
</organism>
<proteinExistence type="predicted"/>
<dbReference type="PANTHER" id="PTHR37957">
    <property type="entry name" value="BLR7070 PROTEIN"/>
    <property type="match status" value="1"/>
</dbReference>
<protein>
    <recommendedName>
        <fullName evidence="6">Phytase-like domain-containing protein</fullName>
    </recommendedName>
</protein>
<dbReference type="InterPro" id="IPR027372">
    <property type="entry name" value="Phytase-like_dom"/>
</dbReference>
<feature type="signal peptide" evidence="1">
    <location>
        <begin position="1"/>
        <end position="18"/>
    </location>
</feature>
<dbReference type="PROSITE" id="PS00018">
    <property type="entry name" value="EF_HAND_1"/>
    <property type="match status" value="1"/>
</dbReference>
<dbReference type="PROSITE" id="PS51257">
    <property type="entry name" value="PROKAR_LIPOPROTEIN"/>
    <property type="match status" value="1"/>
</dbReference>
<reference evidence="4 5" key="1">
    <citation type="journal article" date="2019" name="Int. J. Syst. Evol. Microbiol.">
        <title>The Global Catalogue of Microorganisms (GCM) 10K type strain sequencing project: providing services to taxonomists for standard genome sequencing and annotation.</title>
        <authorList>
            <consortium name="The Broad Institute Genomics Platform"/>
            <consortium name="The Broad Institute Genome Sequencing Center for Infectious Disease"/>
            <person name="Wu L."/>
            <person name="Ma J."/>
        </authorList>
    </citation>
    <scope>NUCLEOTIDE SEQUENCE [LARGE SCALE GENOMIC DNA]</scope>
    <source>
        <strain evidence="4 5">JCM 13378</strain>
    </source>
</reference>
<feature type="chain" id="PRO_5046649190" description="Phytase-like domain-containing protein" evidence="1">
    <location>
        <begin position="19"/>
        <end position="531"/>
    </location>
</feature>
<gene>
    <name evidence="4" type="ORF">GCM10009092_45080</name>
</gene>
<evidence type="ECO:0000313" key="4">
    <source>
        <dbReference type="EMBL" id="GAA0375854.1"/>
    </source>
</evidence>